<proteinExistence type="predicted"/>
<comment type="caution">
    <text evidence="2">The sequence shown here is derived from an EMBL/GenBank/DDBJ whole genome shotgun (WGS) entry which is preliminary data.</text>
</comment>
<organism evidence="2">
    <name type="scientific">Pluralibacter gergoviae</name>
    <name type="common">Enterobacter gergoviae</name>
    <dbReference type="NCBI Taxonomy" id="61647"/>
    <lineage>
        <taxon>Bacteria</taxon>
        <taxon>Pseudomonadati</taxon>
        <taxon>Pseudomonadota</taxon>
        <taxon>Gammaproteobacteria</taxon>
        <taxon>Enterobacterales</taxon>
        <taxon>Enterobacteriaceae</taxon>
        <taxon>Pluralibacter</taxon>
    </lineage>
</organism>
<dbReference type="AlphaFoldDB" id="A0AAI9DLR1"/>
<gene>
    <name evidence="2" type="ORF">QEG54_002627</name>
</gene>
<feature type="domain" description="Phage neck terminator protein gp12-like" evidence="1">
    <location>
        <begin position="9"/>
        <end position="168"/>
    </location>
</feature>
<reference evidence="2" key="1">
    <citation type="submission" date="2024-02" db="EMBL/GenBank/DDBJ databases">
        <authorList>
            <consortium name="Clinical and Environmental Microbiology Branch: Whole genome sequencing antimicrobial resistance pathogens in the healthcare setting"/>
        </authorList>
    </citation>
    <scope>NUCLEOTIDE SEQUENCE</scope>
    <source>
        <strain evidence="2">2021DK-00143</strain>
    </source>
</reference>
<dbReference type="InterPro" id="IPR057087">
    <property type="entry name" value="Gp12-like"/>
</dbReference>
<name>A0AAI9DLR1_PLUGE</name>
<sequence>MKALDELLDVFRELVSITTGVPLDRVILADQGRSAPAGLEVYATYNPIPIRAYGQVRRTRELSAPAEQSDPALGSDWQDMQETACSSLEITLSTNFFNEGAVHAAMMLQNANFRSPVSEFLFSHQIAWRYTGNLQNLTSLMQAGLQPRFHADIHLFIDHEVSYPVLRAAGFRIETTQE</sequence>
<protein>
    <recommendedName>
        <fullName evidence="1">Phage neck terminator protein gp12-like domain-containing protein</fullName>
    </recommendedName>
</protein>
<evidence type="ECO:0000313" key="2">
    <source>
        <dbReference type="EMBL" id="EML1471888.1"/>
    </source>
</evidence>
<evidence type="ECO:0000259" key="1">
    <source>
        <dbReference type="Pfam" id="PF23961"/>
    </source>
</evidence>
<accession>A0AAI9DLR1</accession>
<dbReference type="EMBL" id="ABLOKC030000012">
    <property type="protein sequence ID" value="EML1471888.1"/>
    <property type="molecule type" value="Genomic_DNA"/>
</dbReference>
<dbReference type="NCBIfam" id="NF047498">
    <property type="entry name" value="LIC_12616_fam"/>
    <property type="match status" value="1"/>
</dbReference>
<dbReference type="Pfam" id="PF23961">
    <property type="entry name" value="Phage_tail_terminator_9"/>
    <property type="match status" value="1"/>
</dbReference>